<keyword evidence="4 5" id="KW-0443">Lipid metabolism</keyword>
<evidence type="ECO:0000256" key="1">
    <source>
        <dbReference type="ARBA" id="ARBA00022516"/>
    </source>
</evidence>
<gene>
    <name evidence="5" type="primary">accD</name>
    <name evidence="7" type="ORF">FC43_GL000602</name>
</gene>
<proteinExistence type="inferred from homology"/>
<feature type="binding site" evidence="5">
    <location>
        <position position="51"/>
    </location>
    <ligand>
        <name>Zn(2+)</name>
        <dbReference type="ChEBI" id="CHEBI:29105"/>
    </ligand>
</feature>
<dbReference type="GO" id="GO:0016743">
    <property type="term" value="F:carboxyl- or carbamoyltransferase activity"/>
    <property type="evidence" value="ECO:0007669"/>
    <property type="project" value="UniProtKB-UniRule"/>
</dbReference>
<evidence type="ECO:0000256" key="4">
    <source>
        <dbReference type="ARBA" id="ARBA00023098"/>
    </source>
</evidence>
<protein>
    <recommendedName>
        <fullName evidence="5">Acetyl-coenzyme A carboxylase carboxyl transferase subunit beta</fullName>
        <shortName evidence="5">ACCase subunit beta</shortName>
        <shortName evidence="5">Acetyl-CoA carboxylase carboxyltransferase subunit beta</shortName>
        <ecNumber evidence="5">2.1.3.15</ecNumber>
    </recommendedName>
</protein>
<feature type="binding site" evidence="5">
    <location>
        <position position="33"/>
    </location>
    <ligand>
        <name>Zn(2+)</name>
        <dbReference type="ChEBI" id="CHEBI:29105"/>
    </ligand>
</feature>
<dbReference type="AlphaFoldDB" id="A0A0R1U3S5"/>
<dbReference type="GO" id="GO:0008270">
    <property type="term" value="F:zinc ion binding"/>
    <property type="evidence" value="ECO:0007669"/>
    <property type="project" value="UniProtKB-UniRule"/>
</dbReference>
<comment type="caution">
    <text evidence="5">Lacks conserved residue(s) required for the propagation of feature annotation.</text>
</comment>
<feature type="binding site" evidence="5">
    <location>
        <position position="54"/>
    </location>
    <ligand>
        <name>Zn(2+)</name>
        <dbReference type="ChEBI" id="CHEBI:29105"/>
    </ligand>
</feature>
<reference evidence="7 8" key="1">
    <citation type="journal article" date="2015" name="Genome Announc.">
        <title>Expanding the biotechnology potential of lactobacilli through comparative genomics of 213 strains and associated genera.</title>
        <authorList>
            <person name="Sun Z."/>
            <person name="Harris H.M."/>
            <person name="McCann A."/>
            <person name="Guo C."/>
            <person name="Argimon S."/>
            <person name="Zhang W."/>
            <person name="Yang X."/>
            <person name="Jeffery I.B."/>
            <person name="Cooney J.C."/>
            <person name="Kagawa T.F."/>
            <person name="Liu W."/>
            <person name="Song Y."/>
            <person name="Salvetti E."/>
            <person name="Wrobel A."/>
            <person name="Rasinkangas P."/>
            <person name="Parkhill J."/>
            <person name="Rea M.C."/>
            <person name="O'Sullivan O."/>
            <person name="Ritari J."/>
            <person name="Douillard F.P."/>
            <person name="Paul Ross R."/>
            <person name="Yang R."/>
            <person name="Briner A.E."/>
            <person name="Felis G.E."/>
            <person name="de Vos W.M."/>
            <person name="Barrangou R."/>
            <person name="Klaenhammer T.R."/>
            <person name="Caufield P.W."/>
            <person name="Cui Y."/>
            <person name="Zhang H."/>
            <person name="O'Toole P.W."/>
        </authorList>
    </citation>
    <scope>NUCLEOTIDE SEQUENCE [LARGE SCALE GENOMIC DNA]</scope>
    <source>
        <strain evidence="7 8">DSM 15946</strain>
    </source>
</reference>
<dbReference type="GO" id="GO:0003989">
    <property type="term" value="F:acetyl-CoA carboxylase activity"/>
    <property type="evidence" value="ECO:0007669"/>
    <property type="project" value="InterPro"/>
</dbReference>
<keyword evidence="2 5" id="KW-0808">Transferase</keyword>
<accession>A0A0R1U3S5</accession>
<dbReference type="PRINTS" id="PR01070">
    <property type="entry name" value="ACCCTRFRASEB"/>
</dbReference>
<comment type="pathway">
    <text evidence="5">Lipid metabolism; malonyl-CoA biosynthesis; malonyl-CoA from acetyl-CoA: step 1/1.</text>
</comment>
<keyword evidence="5" id="KW-0963">Cytoplasm</keyword>
<comment type="similarity">
    <text evidence="5">Belongs to the AccD/PCCB family.</text>
</comment>
<keyword evidence="5" id="KW-0547">Nucleotide-binding</keyword>
<evidence type="ECO:0000259" key="6">
    <source>
        <dbReference type="PROSITE" id="PS50980"/>
    </source>
</evidence>
<name>A0A0R1U3S5_9LACO</name>
<evidence type="ECO:0000256" key="3">
    <source>
        <dbReference type="ARBA" id="ARBA00022771"/>
    </source>
</evidence>
<dbReference type="GO" id="GO:0006633">
    <property type="term" value="P:fatty acid biosynthetic process"/>
    <property type="evidence" value="ECO:0007669"/>
    <property type="project" value="UniProtKB-KW"/>
</dbReference>
<keyword evidence="5" id="KW-0275">Fatty acid biosynthesis</keyword>
<dbReference type="Proteomes" id="UP000050816">
    <property type="component" value="Unassembled WGS sequence"/>
</dbReference>
<dbReference type="PATRIC" id="fig|1423760.3.peg.626"/>
<dbReference type="EMBL" id="AZFK01000084">
    <property type="protein sequence ID" value="KRL87936.1"/>
    <property type="molecule type" value="Genomic_DNA"/>
</dbReference>
<dbReference type="InterPro" id="IPR034733">
    <property type="entry name" value="AcCoA_carboxyl_beta"/>
</dbReference>
<evidence type="ECO:0000313" key="7">
    <source>
        <dbReference type="EMBL" id="KRL87936.1"/>
    </source>
</evidence>
<keyword evidence="5" id="KW-0276">Fatty acid metabolism</keyword>
<keyword evidence="1 5" id="KW-0444">Lipid biosynthesis</keyword>
<comment type="subunit">
    <text evidence="5">Acetyl-CoA carboxylase is a heterohexamer composed of biotin carboxyl carrier protein (AccB), biotin carboxylase (AccC) and two subunits each of ACCase subunit alpha (AccA) and ACCase subunit beta (AccD).</text>
</comment>
<keyword evidence="5" id="KW-0067">ATP-binding</keyword>
<dbReference type="UniPathway" id="UPA00655">
    <property type="reaction ID" value="UER00711"/>
</dbReference>
<organism evidence="7 8">
    <name type="scientific">Limosilactobacillus ingluviei DSM 15946</name>
    <dbReference type="NCBI Taxonomy" id="1423760"/>
    <lineage>
        <taxon>Bacteria</taxon>
        <taxon>Bacillati</taxon>
        <taxon>Bacillota</taxon>
        <taxon>Bacilli</taxon>
        <taxon>Lactobacillales</taxon>
        <taxon>Lactobacillaceae</taxon>
        <taxon>Limosilactobacillus</taxon>
    </lineage>
</organism>
<dbReference type="InterPro" id="IPR029045">
    <property type="entry name" value="ClpP/crotonase-like_dom_sf"/>
</dbReference>
<dbReference type="SUPFAM" id="SSF52096">
    <property type="entry name" value="ClpP/crotonase"/>
    <property type="match status" value="1"/>
</dbReference>
<dbReference type="PANTHER" id="PTHR42995:SF5">
    <property type="entry name" value="ACETYL-COENZYME A CARBOXYLASE CARBOXYL TRANSFERASE SUBUNIT BETA, CHLOROPLASTIC"/>
    <property type="match status" value="1"/>
</dbReference>
<dbReference type="RefSeq" id="WP_056955473.1">
    <property type="nucleotide sequence ID" value="NZ_AZFK01000084.1"/>
</dbReference>
<sequence length="288" mass="31577">MKLYEKANTLSERVVKVDPQADERVPEGIYRRCPRCQTVFAAAQMDQYQTCPQCEYGFRLAAAARLAWLVDTAEPFDQDLQTKDPLAFPGYPTKVAQAQARTGLNDAVWTGQATIADTTFYLAIMDPTFIMGSLGTITGEKLTRLIERATAQRQPVVIYTASGGARMQEGIHSLMQMQKVAGALAQHHAAGLLSIVVLTDPTTGGVTASFAMEADLTLAEPRSLVGFAGRRVIEQTTHEQIAHDLQQAENVLRHGFIDQIVPRAEQRTVLVQLLKMGGRQDDANNDSC</sequence>
<dbReference type="PROSITE" id="PS50980">
    <property type="entry name" value="COA_CT_NTER"/>
    <property type="match status" value="1"/>
</dbReference>
<evidence type="ECO:0000313" key="8">
    <source>
        <dbReference type="Proteomes" id="UP000050816"/>
    </source>
</evidence>
<dbReference type="InterPro" id="IPR000438">
    <property type="entry name" value="Acetyl_CoA_COase_Trfase_b_su"/>
</dbReference>
<comment type="cofactor">
    <cofactor evidence="5">
        <name>Zn(2+)</name>
        <dbReference type="ChEBI" id="CHEBI:29105"/>
    </cofactor>
    <text evidence="5">Binds 1 zinc ion per subunit.</text>
</comment>
<dbReference type="Pfam" id="PF01039">
    <property type="entry name" value="Carboxyl_trans"/>
    <property type="match status" value="1"/>
</dbReference>
<keyword evidence="5" id="KW-0862">Zinc</keyword>
<dbReference type="InterPro" id="IPR011762">
    <property type="entry name" value="COA_CT_N"/>
</dbReference>
<comment type="catalytic activity">
    <reaction evidence="5">
        <text>N(6)-carboxybiotinyl-L-lysyl-[protein] + acetyl-CoA = N(6)-biotinyl-L-lysyl-[protein] + malonyl-CoA</text>
        <dbReference type="Rhea" id="RHEA:54728"/>
        <dbReference type="Rhea" id="RHEA-COMP:10505"/>
        <dbReference type="Rhea" id="RHEA-COMP:10506"/>
        <dbReference type="ChEBI" id="CHEBI:57288"/>
        <dbReference type="ChEBI" id="CHEBI:57384"/>
        <dbReference type="ChEBI" id="CHEBI:83144"/>
        <dbReference type="ChEBI" id="CHEBI:83145"/>
        <dbReference type="EC" id="2.1.3.15"/>
    </reaction>
</comment>
<dbReference type="GO" id="GO:2001295">
    <property type="term" value="P:malonyl-CoA biosynthetic process"/>
    <property type="evidence" value="ECO:0007669"/>
    <property type="project" value="UniProtKB-UniRule"/>
</dbReference>
<dbReference type="Gene3D" id="3.90.226.10">
    <property type="entry name" value="2-enoyl-CoA Hydratase, Chain A, domain 1"/>
    <property type="match status" value="1"/>
</dbReference>
<dbReference type="GO" id="GO:0005524">
    <property type="term" value="F:ATP binding"/>
    <property type="evidence" value="ECO:0007669"/>
    <property type="project" value="UniProtKB-KW"/>
</dbReference>
<dbReference type="EC" id="2.1.3.15" evidence="5"/>
<comment type="caution">
    <text evidence="7">The sequence shown here is derived from an EMBL/GenBank/DDBJ whole genome shotgun (WGS) entry which is preliminary data.</text>
</comment>
<keyword evidence="5" id="KW-0479">Metal-binding</keyword>
<feature type="domain" description="CoA carboxyltransferase N-terminal" evidence="6">
    <location>
        <begin position="29"/>
        <end position="288"/>
    </location>
</feature>
<dbReference type="PANTHER" id="PTHR42995">
    <property type="entry name" value="ACETYL-COENZYME A CARBOXYLASE CARBOXYL TRANSFERASE SUBUNIT BETA, CHLOROPLASTIC"/>
    <property type="match status" value="1"/>
</dbReference>
<keyword evidence="3 5" id="KW-0863">Zinc-finger</keyword>
<evidence type="ECO:0000256" key="2">
    <source>
        <dbReference type="ARBA" id="ARBA00022679"/>
    </source>
</evidence>
<dbReference type="GO" id="GO:0009317">
    <property type="term" value="C:acetyl-CoA carboxylase complex"/>
    <property type="evidence" value="ECO:0007669"/>
    <property type="project" value="InterPro"/>
</dbReference>
<comment type="function">
    <text evidence="5">Component of the acetyl coenzyme A carboxylase (ACC) complex. Biotin carboxylase (BC) catalyzes the carboxylation of biotin on its carrier protein (BCCP) and then the CO(2) group is transferred by the transcarboxylase to acetyl-CoA to form malonyl-CoA.</text>
</comment>
<feature type="binding site" evidence="5">
    <location>
        <position position="36"/>
    </location>
    <ligand>
        <name>Zn(2+)</name>
        <dbReference type="ChEBI" id="CHEBI:29105"/>
    </ligand>
</feature>
<comment type="subcellular location">
    <subcellularLocation>
        <location evidence="5">Cytoplasm</location>
    </subcellularLocation>
</comment>
<evidence type="ECO:0000256" key="5">
    <source>
        <dbReference type="HAMAP-Rule" id="MF_01395"/>
    </source>
</evidence>
<dbReference type="HAMAP" id="MF_01395">
    <property type="entry name" value="AcetylCoA_CT_beta"/>
    <property type="match status" value="1"/>
</dbReference>